<organism evidence="1 2">
    <name type="scientific">Funneliformis geosporum</name>
    <dbReference type="NCBI Taxonomy" id="1117311"/>
    <lineage>
        <taxon>Eukaryota</taxon>
        <taxon>Fungi</taxon>
        <taxon>Fungi incertae sedis</taxon>
        <taxon>Mucoromycota</taxon>
        <taxon>Glomeromycotina</taxon>
        <taxon>Glomeromycetes</taxon>
        <taxon>Glomerales</taxon>
        <taxon>Glomeraceae</taxon>
        <taxon>Funneliformis</taxon>
    </lineage>
</organism>
<proteinExistence type="predicted"/>
<feature type="non-terminal residue" evidence="1">
    <location>
        <position position="1"/>
    </location>
</feature>
<protein>
    <submittedName>
        <fullName evidence="1">18117_t:CDS:1</fullName>
    </submittedName>
</protein>
<evidence type="ECO:0000313" key="2">
    <source>
        <dbReference type="Proteomes" id="UP001153678"/>
    </source>
</evidence>
<evidence type="ECO:0000313" key="1">
    <source>
        <dbReference type="EMBL" id="CAI2189748.1"/>
    </source>
</evidence>
<dbReference type="Proteomes" id="UP001153678">
    <property type="component" value="Unassembled WGS sequence"/>
</dbReference>
<comment type="caution">
    <text evidence="1">The sequence shown here is derived from an EMBL/GenBank/DDBJ whole genome shotgun (WGS) entry which is preliminary data.</text>
</comment>
<name>A0A9W4T447_9GLOM</name>
<sequence length="45" mass="5076">VIVIQATTLDLKTLKEESDMYDLPITPLFDSFTSSCKIVAKQKDE</sequence>
<gene>
    <name evidence="1" type="ORF">FWILDA_LOCUS14233</name>
</gene>
<accession>A0A9W4T447</accession>
<reference evidence="1" key="1">
    <citation type="submission" date="2022-08" db="EMBL/GenBank/DDBJ databases">
        <authorList>
            <person name="Kallberg Y."/>
            <person name="Tangrot J."/>
            <person name="Rosling A."/>
        </authorList>
    </citation>
    <scope>NUCLEOTIDE SEQUENCE</scope>
    <source>
        <strain evidence="1">Wild A</strain>
    </source>
</reference>
<keyword evidence="2" id="KW-1185">Reference proteome</keyword>
<dbReference type="EMBL" id="CAMKVN010006018">
    <property type="protein sequence ID" value="CAI2189748.1"/>
    <property type="molecule type" value="Genomic_DNA"/>
</dbReference>
<dbReference type="AlphaFoldDB" id="A0A9W4T447"/>
<dbReference type="OrthoDB" id="2446214at2759"/>